<dbReference type="STRING" id="1081108.A0A162K6V8"/>
<dbReference type="InterPro" id="IPR001128">
    <property type="entry name" value="Cyt_P450"/>
</dbReference>
<evidence type="ECO:0000256" key="6">
    <source>
        <dbReference type="ARBA" id="ARBA00023004"/>
    </source>
</evidence>
<evidence type="ECO:0000256" key="3">
    <source>
        <dbReference type="ARBA" id="ARBA00022617"/>
    </source>
</evidence>
<dbReference type="SUPFAM" id="SSF48264">
    <property type="entry name" value="Cytochrome P450"/>
    <property type="match status" value="1"/>
</dbReference>
<dbReference type="InterPro" id="IPR036396">
    <property type="entry name" value="Cyt_P450_sf"/>
</dbReference>
<evidence type="ECO:0000313" key="12">
    <source>
        <dbReference type="EMBL" id="OAA77793.1"/>
    </source>
</evidence>
<proteinExistence type="inferred from homology"/>
<dbReference type="Gene3D" id="1.10.630.10">
    <property type="entry name" value="Cytochrome P450"/>
    <property type="match status" value="1"/>
</dbReference>
<evidence type="ECO:0000256" key="7">
    <source>
        <dbReference type="ARBA" id="ARBA00023033"/>
    </source>
</evidence>
<keyword evidence="11" id="KW-0472">Membrane</keyword>
<protein>
    <submittedName>
        <fullName evidence="12">Cytochrome P450 oxidoreductase OrdA-like protein</fullName>
    </submittedName>
</protein>
<evidence type="ECO:0000256" key="10">
    <source>
        <dbReference type="SAM" id="MobiDB-lite"/>
    </source>
</evidence>
<dbReference type="GO" id="GO:0004497">
    <property type="term" value="F:monooxygenase activity"/>
    <property type="evidence" value="ECO:0007669"/>
    <property type="project" value="UniProtKB-KW"/>
</dbReference>
<accession>A0A162K6V8</accession>
<gene>
    <name evidence="12" type="ORF">LEL_04616</name>
</gene>
<evidence type="ECO:0000256" key="11">
    <source>
        <dbReference type="SAM" id="Phobius"/>
    </source>
</evidence>
<evidence type="ECO:0000256" key="9">
    <source>
        <dbReference type="RuleBase" id="RU000461"/>
    </source>
</evidence>
<dbReference type="Proteomes" id="UP000076881">
    <property type="component" value="Unassembled WGS sequence"/>
</dbReference>
<dbReference type="PANTHER" id="PTHR46300">
    <property type="entry name" value="P450, PUTATIVE (EUROFUNG)-RELATED-RELATED"/>
    <property type="match status" value="1"/>
</dbReference>
<dbReference type="CDD" id="cd11065">
    <property type="entry name" value="CYP64-like"/>
    <property type="match status" value="1"/>
</dbReference>
<dbReference type="PRINTS" id="PR00463">
    <property type="entry name" value="EP450I"/>
</dbReference>
<dbReference type="GO" id="GO:0020037">
    <property type="term" value="F:heme binding"/>
    <property type="evidence" value="ECO:0007669"/>
    <property type="project" value="InterPro"/>
</dbReference>
<dbReference type="GO" id="GO:0005506">
    <property type="term" value="F:iron ion binding"/>
    <property type="evidence" value="ECO:0007669"/>
    <property type="project" value="InterPro"/>
</dbReference>
<comment type="caution">
    <text evidence="12">The sequence shown here is derived from an EMBL/GenBank/DDBJ whole genome shotgun (WGS) entry which is preliminary data.</text>
</comment>
<comment type="similarity">
    <text evidence="2 9">Belongs to the cytochrome P450 family.</text>
</comment>
<keyword evidence="4 8" id="KW-0479">Metal-binding</keyword>
<keyword evidence="13" id="KW-1185">Reference proteome</keyword>
<keyword evidence="3 8" id="KW-0349">Heme</keyword>
<dbReference type="OrthoDB" id="2789670at2759"/>
<name>A0A162K6V8_CORDF</name>
<sequence>MATLPSLAVLWASPTILIPTVFIALFLASRLFFPGKSGGRHVIPPGPARLPFIGNLLDMPPPGVPEFQHWLKHKERYGSVSSVTVMGQTIVILHSKEAARFILDKYSKSTASRPHMEFGHNMCGYDNLLPVQKSEDGSYRRRRQLVHQQLGTPAASERYKDVHEQHAGELLQQVLNSPERLMDHLKCCTAASVLDATYGYTLESSTEVDPLVTLIQRLIDNATEAFVPMAWLVDAVPALKYLPSWLPGTSFIKTAKAWKQTGEEVANKPYALVQEQMRNGTHRPSYVSGILDMLARGDNANDDDGDDNGGSGGSGGIAEEPSRDRIDEEDIKWTAASMYGAGVETSTSTLEGFILAMVMFPEVQLKAQREIDSVVGPDRLPTFQDQLNLPYTAHVVMEALRWFPVVPMGIVHTSQKDIVYGKYLIPKGSYLLPAVWWFCHDPEVYADPEAFDPDRYREPRNEPDPRTIVFGFGRRVCPGRYFADSSLFIAVARLLAAFTIADDVDEQGRATTAELKHRPSMTSRPVNFPFKIVPRSARHATLVRNSQATR</sequence>
<dbReference type="AlphaFoldDB" id="A0A162K6V8"/>
<keyword evidence="7 9" id="KW-0503">Monooxygenase</keyword>
<evidence type="ECO:0000313" key="13">
    <source>
        <dbReference type="Proteomes" id="UP000076881"/>
    </source>
</evidence>
<keyword evidence="6 8" id="KW-0408">Iron</keyword>
<dbReference type="PANTHER" id="PTHR46300:SF7">
    <property type="entry name" value="P450, PUTATIVE (EUROFUNG)-RELATED"/>
    <property type="match status" value="1"/>
</dbReference>
<comment type="cofactor">
    <cofactor evidence="1 8">
        <name>heme</name>
        <dbReference type="ChEBI" id="CHEBI:30413"/>
    </cofactor>
</comment>
<dbReference type="PRINTS" id="PR00385">
    <property type="entry name" value="P450"/>
</dbReference>
<reference evidence="12 13" key="1">
    <citation type="journal article" date="2016" name="Genome Biol. Evol.">
        <title>Divergent and convergent evolution of fungal pathogenicity.</title>
        <authorList>
            <person name="Shang Y."/>
            <person name="Xiao G."/>
            <person name="Zheng P."/>
            <person name="Cen K."/>
            <person name="Zhan S."/>
            <person name="Wang C."/>
        </authorList>
    </citation>
    <scope>NUCLEOTIDE SEQUENCE [LARGE SCALE GENOMIC DNA]</scope>
    <source>
        <strain evidence="12 13">RCEF 1005</strain>
    </source>
</reference>
<evidence type="ECO:0000256" key="2">
    <source>
        <dbReference type="ARBA" id="ARBA00010617"/>
    </source>
</evidence>
<dbReference type="PROSITE" id="PS00086">
    <property type="entry name" value="CYTOCHROME_P450"/>
    <property type="match status" value="1"/>
</dbReference>
<evidence type="ECO:0000256" key="5">
    <source>
        <dbReference type="ARBA" id="ARBA00023002"/>
    </source>
</evidence>
<keyword evidence="11" id="KW-1133">Transmembrane helix</keyword>
<keyword evidence="11" id="KW-0812">Transmembrane</keyword>
<dbReference type="GO" id="GO:0016705">
    <property type="term" value="F:oxidoreductase activity, acting on paired donors, with incorporation or reduction of molecular oxygen"/>
    <property type="evidence" value="ECO:0007669"/>
    <property type="project" value="InterPro"/>
</dbReference>
<keyword evidence="5 9" id="KW-0560">Oxidoreductase</keyword>
<dbReference type="InterPro" id="IPR017972">
    <property type="entry name" value="Cyt_P450_CS"/>
</dbReference>
<dbReference type="InterPro" id="IPR050364">
    <property type="entry name" value="Cytochrome_P450_fung"/>
</dbReference>
<dbReference type="EMBL" id="AZHF01000003">
    <property type="protein sequence ID" value="OAA77793.1"/>
    <property type="molecule type" value="Genomic_DNA"/>
</dbReference>
<feature type="binding site" description="axial binding residue" evidence="8">
    <location>
        <position position="477"/>
    </location>
    <ligand>
        <name>heme</name>
        <dbReference type="ChEBI" id="CHEBI:30413"/>
    </ligand>
    <ligandPart>
        <name>Fe</name>
        <dbReference type="ChEBI" id="CHEBI:18248"/>
    </ligandPart>
</feature>
<evidence type="ECO:0000256" key="4">
    <source>
        <dbReference type="ARBA" id="ARBA00022723"/>
    </source>
</evidence>
<evidence type="ECO:0000256" key="1">
    <source>
        <dbReference type="ARBA" id="ARBA00001971"/>
    </source>
</evidence>
<feature type="transmembrane region" description="Helical" evidence="11">
    <location>
        <begin position="12"/>
        <end position="33"/>
    </location>
</feature>
<dbReference type="InterPro" id="IPR002401">
    <property type="entry name" value="Cyt_P450_E_grp-I"/>
</dbReference>
<organism evidence="12 13">
    <name type="scientific">Akanthomyces lecanii RCEF 1005</name>
    <dbReference type="NCBI Taxonomy" id="1081108"/>
    <lineage>
        <taxon>Eukaryota</taxon>
        <taxon>Fungi</taxon>
        <taxon>Dikarya</taxon>
        <taxon>Ascomycota</taxon>
        <taxon>Pezizomycotina</taxon>
        <taxon>Sordariomycetes</taxon>
        <taxon>Hypocreomycetidae</taxon>
        <taxon>Hypocreales</taxon>
        <taxon>Cordycipitaceae</taxon>
        <taxon>Akanthomyces</taxon>
        <taxon>Cordyceps confragosa</taxon>
    </lineage>
</organism>
<dbReference type="Pfam" id="PF00067">
    <property type="entry name" value="p450"/>
    <property type="match status" value="1"/>
</dbReference>
<feature type="region of interest" description="Disordered" evidence="10">
    <location>
        <begin position="297"/>
        <end position="326"/>
    </location>
</feature>
<evidence type="ECO:0000256" key="8">
    <source>
        <dbReference type="PIRSR" id="PIRSR602401-1"/>
    </source>
</evidence>